<accession>A0ABQ6Y211</accession>
<sequence length="413" mass="47475">MAKAPKHCIALDDDLQESPWGRLFVDDSTGDTFDLRGVNVIHFSTDTVRQLYRGRLQPHILALFEEPGIIDFAGKRWSAGRIGRDSGYQYRLQNADLGVILLIKSFHAKDDAIGTHLKIEVSPHCIQAHSPRELQILMDDLADQVLTHATAHQAAVHIAMDVQGWAPPQDFQPHLHCRSRRVRQYDGIDNIEWASASATYGRGESWLFGSPSGIQLAVYDKTKEAIAKDKLDYWRSVWSQADGYQEERQVFRIEFRFHHSIVEQFSQGSVDYQTGAVVDFHDYASLHDHLDALWRYGCDAYRYLRRPGLYDPFWTVVSRQALPLDPQPVKYKRYHKTASGFSGKNVELLLGNFISCAARHRLSACQAWKALESLPFFDVIEDHYRAKGKNTYDLRRHIRQLLEERIVRWGQAI</sequence>
<keyword evidence="2" id="KW-1185">Reference proteome</keyword>
<dbReference type="RefSeq" id="WP_159661843.1">
    <property type="nucleotide sequence ID" value="NZ_AQPF01000102.1"/>
</dbReference>
<protein>
    <recommendedName>
        <fullName evidence="3">Replication initiation factor</fullName>
    </recommendedName>
</protein>
<evidence type="ECO:0008006" key="3">
    <source>
        <dbReference type="Google" id="ProtNLM"/>
    </source>
</evidence>
<dbReference type="Proteomes" id="UP000771797">
    <property type="component" value="Unassembled WGS sequence"/>
</dbReference>
<comment type="caution">
    <text evidence="1">The sequence shown here is derived from an EMBL/GenBank/DDBJ whole genome shotgun (WGS) entry which is preliminary data.</text>
</comment>
<organism evidence="1 2">
    <name type="scientific">Alcanivorax xiamenensis</name>
    <dbReference type="NCBI Taxonomy" id="1177156"/>
    <lineage>
        <taxon>Bacteria</taxon>
        <taxon>Pseudomonadati</taxon>
        <taxon>Pseudomonadota</taxon>
        <taxon>Gammaproteobacteria</taxon>
        <taxon>Oceanospirillales</taxon>
        <taxon>Alcanivoracaceae</taxon>
        <taxon>Alcanivorax</taxon>
    </lineage>
</organism>
<proteinExistence type="predicted"/>
<evidence type="ECO:0000313" key="2">
    <source>
        <dbReference type="Proteomes" id="UP000771797"/>
    </source>
</evidence>
<evidence type="ECO:0000313" key="1">
    <source>
        <dbReference type="EMBL" id="KAF0801693.1"/>
    </source>
</evidence>
<dbReference type="EMBL" id="AQPF01000102">
    <property type="protein sequence ID" value="KAF0801693.1"/>
    <property type="molecule type" value="Genomic_DNA"/>
</dbReference>
<gene>
    <name evidence="1" type="ORF">A6D6_04267</name>
</gene>
<name>A0ABQ6Y211_9GAMM</name>
<reference evidence="1 2" key="1">
    <citation type="submission" date="2012-09" db="EMBL/GenBank/DDBJ databases">
        <title>Genome Sequence of alkane-degrading Bacterium Alcanivorax sp. 6-D-6.</title>
        <authorList>
            <person name="Lai Q."/>
            <person name="Shao Z."/>
        </authorList>
    </citation>
    <scope>NUCLEOTIDE SEQUENCE [LARGE SCALE GENOMIC DNA]</scope>
    <source>
        <strain evidence="1 2">6-D-6</strain>
    </source>
</reference>